<dbReference type="Proteomes" id="UP000775547">
    <property type="component" value="Unassembled WGS sequence"/>
</dbReference>
<evidence type="ECO:0000256" key="3">
    <source>
        <dbReference type="ARBA" id="ARBA00022801"/>
    </source>
</evidence>
<proteinExistence type="predicted"/>
<keyword evidence="4" id="KW-0347">Helicase</keyword>
<dbReference type="OrthoDB" id="10253254at2759"/>
<keyword evidence="5" id="KW-0067">ATP-binding</keyword>
<evidence type="ECO:0000256" key="2">
    <source>
        <dbReference type="ARBA" id="ARBA00022741"/>
    </source>
</evidence>
<sequence>MALAPEPEIMRCSLTSSILQLKCLNQNLEELDLMDMPDVESIASSLKSLWLLDAINASKELTPLGRQMAFFPLEPAHARSVIASKEHGCTLEVLDIISVLSASSKLFVDITEQRDAAAEARRMFRHASGDHLTILNAVRAYEEIASGNGGKATRREWCRKHFLNERTLLEAAEIRNQLRHTCVRLNIDWKVSCRDKEELVVRSLAYGLAQNSAFLQPDGSYKQTMGQSVVKIHPGSVLCDKKVPAIIYDELVSDAYLSLISKLTSV</sequence>
<dbReference type="SMART" id="SM00847">
    <property type="entry name" value="HA2"/>
    <property type="match status" value="1"/>
</dbReference>
<dbReference type="AlphaFoldDB" id="A0A9P7KAB4"/>
<dbReference type="GO" id="GO:0003725">
    <property type="term" value="F:double-stranded RNA binding"/>
    <property type="evidence" value="ECO:0007669"/>
    <property type="project" value="TreeGrafter"/>
</dbReference>
<comment type="catalytic activity">
    <reaction evidence="6">
        <text>ATP + H2O = ADP + phosphate + H(+)</text>
        <dbReference type="Rhea" id="RHEA:13065"/>
        <dbReference type="ChEBI" id="CHEBI:15377"/>
        <dbReference type="ChEBI" id="CHEBI:15378"/>
        <dbReference type="ChEBI" id="CHEBI:30616"/>
        <dbReference type="ChEBI" id="CHEBI:43474"/>
        <dbReference type="ChEBI" id="CHEBI:456216"/>
        <dbReference type="EC" id="3.6.4.13"/>
    </reaction>
</comment>
<dbReference type="SUPFAM" id="SSF52540">
    <property type="entry name" value="P-loop containing nucleoside triphosphate hydrolases"/>
    <property type="match status" value="1"/>
</dbReference>
<dbReference type="Pfam" id="PF04408">
    <property type="entry name" value="WHD_HA2"/>
    <property type="match status" value="1"/>
</dbReference>
<comment type="caution">
    <text evidence="8">The sequence shown here is derived from an EMBL/GenBank/DDBJ whole genome shotgun (WGS) entry which is preliminary data.</text>
</comment>
<dbReference type="EC" id="3.6.4.13" evidence="1"/>
<keyword evidence="3" id="KW-0378">Hydrolase</keyword>
<evidence type="ECO:0000256" key="4">
    <source>
        <dbReference type="ARBA" id="ARBA00022806"/>
    </source>
</evidence>
<dbReference type="PANTHER" id="PTHR18934">
    <property type="entry name" value="ATP-DEPENDENT RNA HELICASE"/>
    <property type="match status" value="1"/>
</dbReference>
<dbReference type="InterPro" id="IPR027417">
    <property type="entry name" value="P-loop_NTPase"/>
</dbReference>
<dbReference type="InterPro" id="IPR048333">
    <property type="entry name" value="HA2_WH"/>
</dbReference>
<feature type="domain" description="Helicase-associated" evidence="7">
    <location>
        <begin position="44"/>
        <end position="135"/>
    </location>
</feature>
<evidence type="ECO:0000256" key="5">
    <source>
        <dbReference type="ARBA" id="ARBA00022840"/>
    </source>
</evidence>
<reference evidence="8" key="2">
    <citation type="submission" date="2021-10" db="EMBL/GenBank/DDBJ databases">
        <title>Phylogenomics reveals ancestral predisposition of the termite-cultivated fungus Termitomyces towards a domesticated lifestyle.</title>
        <authorList>
            <person name="Auxier B."/>
            <person name="Grum-Grzhimaylo A."/>
            <person name="Cardenas M.E."/>
            <person name="Lodge J.D."/>
            <person name="Laessoe T."/>
            <person name="Pedersen O."/>
            <person name="Smith M.E."/>
            <person name="Kuyper T.W."/>
            <person name="Franco-Molano E.A."/>
            <person name="Baroni T.J."/>
            <person name="Aanen D.K."/>
        </authorList>
    </citation>
    <scope>NUCLEOTIDE SEQUENCE</scope>
    <source>
        <strain evidence="8">AP01</strain>
        <tissue evidence="8">Mycelium</tissue>
    </source>
</reference>
<evidence type="ECO:0000313" key="9">
    <source>
        <dbReference type="Proteomes" id="UP000775547"/>
    </source>
</evidence>
<accession>A0A9P7KAB4</accession>
<dbReference type="PANTHER" id="PTHR18934:SF118">
    <property type="entry name" value="ATP-DEPENDENT RNA HELICASE DHX33"/>
    <property type="match status" value="1"/>
</dbReference>
<dbReference type="EMBL" id="JABCKV010000235">
    <property type="protein sequence ID" value="KAG5641909.1"/>
    <property type="molecule type" value="Genomic_DNA"/>
</dbReference>
<dbReference type="GO" id="GO:0005524">
    <property type="term" value="F:ATP binding"/>
    <property type="evidence" value="ECO:0007669"/>
    <property type="project" value="UniProtKB-KW"/>
</dbReference>
<evidence type="ECO:0000256" key="1">
    <source>
        <dbReference type="ARBA" id="ARBA00012552"/>
    </source>
</evidence>
<dbReference type="GO" id="GO:0045943">
    <property type="term" value="P:positive regulation of transcription by RNA polymerase I"/>
    <property type="evidence" value="ECO:0007669"/>
    <property type="project" value="TreeGrafter"/>
</dbReference>
<dbReference type="Gene3D" id="1.20.120.1080">
    <property type="match status" value="1"/>
</dbReference>
<reference evidence="8" key="1">
    <citation type="submission" date="2020-07" db="EMBL/GenBank/DDBJ databases">
        <authorList>
            <person name="Nieuwenhuis M."/>
            <person name="Van De Peppel L.J.J."/>
        </authorList>
    </citation>
    <scope>NUCLEOTIDE SEQUENCE</scope>
    <source>
        <strain evidence="8">AP01</strain>
        <tissue evidence="8">Mycelium</tissue>
    </source>
</reference>
<dbReference type="GO" id="GO:0003724">
    <property type="term" value="F:RNA helicase activity"/>
    <property type="evidence" value="ECO:0007669"/>
    <property type="project" value="UniProtKB-EC"/>
</dbReference>
<evidence type="ECO:0000259" key="7">
    <source>
        <dbReference type="SMART" id="SM00847"/>
    </source>
</evidence>
<dbReference type="GO" id="GO:0016787">
    <property type="term" value="F:hydrolase activity"/>
    <property type="evidence" value="ECO:0007669"/>
    <property type="project" value="UniProtKB-KW"/>
</dbReference>
<gene>
    <name evidence="8" type="ORF">DXG03_003976</name>
</gene>
<organism evidence="8 9">
    <name type="scientific">Asterophora parasitica</name>
    <dbReference type="NCBI Taxonomy" id="117018"/>
    <lineage>
        <taxon>Eukaryota</taxon>
        <taxon>Fungi</taxon>
        <taxon>Dikarya</taxon>
        <taxon>Basidiomycota</taxon>
        <taxon>Agaricomycotina</taxon>
        <taxon>Agaricomycetes</taxon>
        <taxon>Agaricomycetidae</taxon>
        <taxon>Agaricales</taxon>
        <taxon>Tricholomatineae</taxon>
        <taxon>Lyophyllaceae</taxon>
        <taxon>Asterophora</taxon>
    </lineage>
</organism>
<dbReference type="Pfam" id="PF21010">
    <property type="entry name" value="HA2_C"/>
    <property type="match status" value="1"/>
</dbReference>
<dbReference type="GO" id="GO:0005730">
    <property type="term" value="C:nucleolus"/>
    <property type="evidence" value="ECO:0007669"/>
    <property type="project" value="TreeGrafter"/>
</dbReference>
<evidence type="ECO:0000313" key="8">
    <source>
        <dbReference type="EMBL" id="KAG5641909.1"/>
    </source>
</evidence>
<keyword evidence="9" id="KW-1185">Reference proteome</keyword>
<dbReference type="InterPro" id="IPR007502">
    <property type="entry name" value="Helicase-assoc_dom"/>
</dbReference>
<protein>
    <recommendedName>
        <fullName evidence="1">RNA helicase</fullName>
        <ecNumber evidence="1">3.6.4.13</ecNumber>
    </recommendedName>
</protein>
<evidence type="ECO:0000256" key="6">
    <source>
        <dbReference type="ARBA" id="ARBA00047984"/>
    </source>
</evidence>
<keyword evidence="2" id="KW-0547">Nucleotide-binding</keyword>
<name>A0A9P7KAB4_9AGAR</name>